<feature type="domain" description="HTH luxR-type" evidence="4">
    <location>
        <begin position="158"/>
        <end position="223"/>
    </location>
</feature>
<evidence type="ECO:0000256" key="1">
    <source>
        <dbReference type="ARBA" id="ARBA00022553"/>
    </source>
</evidence>
<dbReference type="CDD" id="cd06170">
    <property type="entry name" value="LuxR_C_like"/>
    <property type="match status" value="1"/>
</dbReference>
<dbReference type="SMART" id="SM00421">
    <property type="entry name" value="HTH_LUXR"/>
    <property type="match status" value="1"/>
</dbReference>
<dbReference type="InterPro" id="IPR039420">
    <property type="entry name" value="WalR-like"/>
</dbReference>
<evidence type="ECO:0000259" key="4">
    <source>
        <dbReference type="PROSITE" id="PS50043"/>
    </source>
</evidence>
<dbReference type="GO" id="GO:0000160">
    <property type="term" value="P:phosphorelay signal transduction system"/>
    <property type="evidence" value="ECO:0007669"/>
    <property type="project" value="InterPro"/>
</dbReference>
<keyword evidence="1 3" id="KW-0597">Phosphoprotein</keyword>
<organism evidence="6 7">
    <name type="scientific">Streptomyces turgidiscabies (strain Car8)</name>
    <dbReference type="NCBI Taxonomy" id="698760"/>
    <lineage>
        <taxon>Bacteria</taxon>
        <taxon>Bacillati</taxon>
        <taxon>Actinomycetota</taxon>
        <taxon>Actinomycetes</taxon>
        <taxon>Kitasatosporales</taxon>
        <taxon>Streptomycetaceae</taxon>
        <taxon>Streptomyces</taxon>
    </lineage>
</organism>
<comment type="caution">
    <text evidence="6">The sequence shown here is derived from an EMBL/GenBank/DDBJ whole genome shotgun (WGS) entry which is preliminary data.</text>
</comment>
<dbReference type="RefSeq" id="WP_006381927.1">
    <property type="nucleotide sequence ID" value="NZ_AEJB01000541.1"/>
</dbReference>
<dbReference type="PANTHER" id="PTHR43214">
    <property type="entry name" value="TWO-COMPONENT RESPONSE REGULATOR"/>
    <property type="match status" value="1"/>
</dbReference>
<dbReference type="PANTHER" id="PTHR43214:SF43">
    <property type="entry name" value="TWO-COMPONENT RESPONSE REGULATOR"/>
    <property type="match status" value="1"/>
</dbReference>
<dbReference type="PROSITE" id="PS50043">
    <property type="entry name" value="HTH_LUXR_2"/>
    <property type="match status" value="1"/>
</dbReference>
<dbReference type="InterPro" id="IPR000792">
    <property type="entry name" value="Tscrpt_reg_LuxR_C"/>
</dbReference>
<dbReference type="AlphaFoldDB" id="L7EWS3"/>
<dbReference type="SUPFAM" id="SSF52172">
    <property type="entry name" value="CheY-like"/>
    <property type="match status" value="1"/>
</dbReference>
<dbReference type="Proteomes" id="UP000010931">
    <property type="component" value="Unassembled WGS sequence"/>
</dbReference>
<dbReference type="InterPro" id="IPR016032">
    <property type="entry name" value="Sig_transdc_resp-reg_C-effctor"/>
</dbReference>
<dbReference type="InterPro" id="IPR001789">
    <property type="entry name" value="Sig_transdc_resp-reg_receiver"/>
</dbReference>
<feature type="domain" description="Response regulatory" evidence="5">
    <location>
        <begin position="16"/>
        <end position="137"/>
    </location>
</feature>
<feature type="modified residue" description="4-aspartylphosphate" evidence="3">
    <location>
        <position position="72"/>
    </location>
</feature>
<dbReference type="SMART" id="SM00448">
    <property type="entry name" value="REC"/>
    <property type="match status" value="1"/>
</dbReference>
<dbReference type="SUPFAM" id="SSF46894">
    <property type="entry name" value="C-terminal effector domain of the bipartite response regulators"/>
    <property type="match status" value="1"/>
</dbReference>
<dbReference type="InterPro" id="IPR058245">
    <property type="entry name" value="NreC/VraR/RcsB-like_REC"/>
</dbReference>
<evidence type="ECO:0000259" key="5">
    <source>
        <dbReference type="PROSITE" id="PS50110"/>
    </source>
</evidence>
<gene>
    <name evidence="6" type="ORF">STRTUCAR8_10037</name>
</gene>
<keyword evidence="7" id="KW-1185">Reference proteome</keyword>
<accession>L7EWS3</accession>
<evidence type="ECO:0000256" key="3">
    <source>
        <dbReference type="PROSITE-ProRule" id="PRU00169"/>
    </source>
</evidence>
<dbReference type="Pfam" id="PF00196">
    <property type="entry name" value="GerE"/>
    <property type="match status" value="1"/>
</dbReference>
<name>L7EWS3_STRT8</name>
<dbReference type="GO" id="GO:0003677">
    <property type="term" value="F:DNA binding"/>
    <property type="evidence" value="ECO:0007669"/>
    <property type="project" value="UniProtKB-KW"/>
</dbReference>
<dbReference type="EMBL" id="AEJB01000541">
    <property type="protein sequence ID" value="ELP63126.1"/>
    <property type="molecule type" value="Genomic_DNA"/>
</dbReference>
<dbReference type="PROSITE" id="PS50110">
    <property type="entry name" value="RESPONSE_REGULATORY"/>
    <property type="match status" value="1"/>
</dbReference>
<dbReference type="PATRIC" id="fig|698760.3.peg.7959"/>
<dbReference type="Pfam" id="PF00072">
    <property type="entry name" value="Response_reg"/>
    <property type="match status" value="1"/>
</dbReference>
<dbReference type="InterPro" id="IPR011006">
    <property type="entry name" value="CheY-like_superfamily"/>
</dbReference>
<keyword evidence="2" id="KW-0238">DNA-binding</keyword>
<evidence type="ECO:0000256" key="2">
    <source>
        <dbReference type="ARBA" id="ARBA00023125"/>
    </source>
</evidence>
<proteinExistence type="predicted"/>
<protein>
    <submittedName>
        <fullName evidence="6">Response regulator receiver domain protein</fullName>
    </submittedName>
</protein>
<evidence type="ECO:0000313" key="7">
    <source>
        <dbReference type="Proteomes" id="UP000010931"/>
    </source>
</evidence>
<dbReference type="PRINTS" id="PR00038">
    <property type="entry name" value="HTHLUXR"/>
</dbReference>
<dbReference type="GeneID" id="97403977"/>
<dbReference type="STRING" id="85558.T45_04558"/>
<dbReference type="CDD" id="cd17535">
    <property type="entry name" value="REC_NarL-like"/>
    <property type="match status" value="1"/>
</dbReference>
<reference evidence="6 7" key="1">
    <citation type="journal article" date="2011" name="Plasmid">
        <title>Streptomyces turgidiscabies Car8 contains a modular pathogenicity island that shares virulence genes with other actinobacterial plant pathogens.</title>
        <authorList>
            <person name="Huguet-Tapia J.C."/>
            <person name="Badger J.H."/>
            <person name="Loria R."/>
            <person name="Pettis G.S."/>
        </authorList>
    </citation>
    <scope>NUCLEOTIDE SEQUENCE [LARGE SCALE GENOMIC DNA]</scope>
    <source>
        <strain evidence="6 7">Car8</strain>
    </source>
</reference>
<dbReference type="GO" id="GO:0006355">
    <property type="term" value="P:regulation of DNA-templated transcription"/>
    <property type="evidence" value="ECO:0007669"/>
    <property type="project" value="InterPro"/>
</dbReference>
<evidence type="ECO:0000313" key="6">
    <source>
        <dbReference type="EMBL" id="ELP63126.1"/>
    </source>
</evidence>
<sequence>MTTTEPVAPSESETIRILIVDDHAVVREGLRALLEMFPDIDIVGEAADGRAALARLSELRVADIIPDVAIVDMHMPHMDGAATISRIVADHPEVSVLVLTSFDDDQLVRRALAAGCQGYLLKDAAPDELVAAVRGVYAGEMPIDPAVTRVLTRPPDADHRRIDALTRREREVLGLLTHGLSNREISSVLVISERTARTHVCNILAKLGFPSRTQAALWATESGLTPDQDKHRI</sequence>
<dbReference type="Gene3D" id="3.40.50.2300">
    <property type="match status" value="1"/>
</dbReference>